<sequence>MHIRIEPSFFLTNKIGAPQGDELGLMNPFSSNSSNCFFRSSISVGANLYGALAIGAVTGTRLILNSTSHSGGIPGSSSGKTSGNSATTGTSSIFFLVSMVTDTRIIDPDLQKHEENTQNQGKISIRWPIERNRTQKVKAGTQKVNREQNKAMHGRALPCIVVHPQFCLPVLPRTARFRT</sequence>
<keyword evidence="2" id="KW-1185">Reference proteome</keyword>
<reference evidence="1 2" key="2">
    <citation type="journal article" date="2022" name="Mol. Ecol. Resour.">
        <title>The genomes of chicory, endive, great burdock and yacon provide insights into Asteraceae paleo-polyploidization history and plant inulin production.</title>
        <authorList>
            <person name="Fan W."/>
            <person name="Wang S."/>
            <person name="Wang H."/>
            <person name="Wang A."/>
            <person name="Jiang F."/>
            <person name="Liu H."/>
            <person name="Zhao H."/>
            <person name="Xu D."/>
            <person name="Zhang Y."/>
        </authorList>
    </citation>
    <scope>NUCLEOTIDE SEQUENCE [LARGE SCALE GENOMIC DNA]</scope>
    <source>
        <strain evidence="2">cv. Yunnan</strain>
        <tissue evidence="1">Leaves</tissue>
    </source>
</reference>
<comment type="caution">
    <text evidence="1">The sequence shown here is derived from an EMBL/GenBank/DDBJ whole genome shotgun (WGS) entry which is preliminary data.</text>
</comment>
<proteinExistence type="predicted"/>
<evidence type="ECO:0000313" key="2">
    <source>
        <dbReference type="Proteomes" id="UP001056120"/>
    </source>
</evidence>
<gene>
    <name evidence="1" type="ORF">L1987_14814</name>
</gene>
<evidence type="ECO:0000313" key="1">
    <source>
        <dbReference type="EMBL" id="KAI3815158.1"/>
    </source>
</evidence>
<dbReference type="EMBL" id="CM042022">
    <property type="protein sequence ID" value="KAI3815158.1"/>
    <property type="molecule type" value="Genomic_DNA"/>
</dbReference>
<accession>A0ACB9J5E6</accession>
<protein>
    <submittedName>
        <fullName evidence="1">Uncharacterized protein</fullName>
    </submittedName>
</protein>
<dbReference type="Proteomes" id="UP001056120">
    <property type="component" value="Linkage Group LG05"/>
</dbReference>
<organism evidence="1 2">
    <name type="scientific">Smallanthus sonchifolius</name>
    <dbReference type="NCBI Taxonomy" id="185202"/>
    <lineage>
        <taxon>Eukaryota</taxon>
        <taxon>Viridiplantae</taxon>
        <taxon>Streptophyta</taxon>
        <taxon>Embryophyta</taxon>
        <taxon>Tracheophyta</taxon>
        <taxon>Spermatophyta</taxon>
        <taxon>Magnoliopsida</taxon>
        <taxon>eudicotyledons</taxon>
        <taxon>Gunneridae</taxon>
        <taxon>Pentapetalae</taxon>
        <taxon>asterids</taxon>
        <taxon>campanulids</taxon>
        <taxon>Asterales</taxon>
        <taxon>Asteraceae</taxon>
        <taxon>Asteroideae</taxon>
        <taxon>Heliantheae alliance</taxon>
        <taxon>Millerieae</taxon>
        <taxon>Smallanthus</taxon>
    </lineage>
</organism>
<name>A0ACB9J5E6_9ASTR</name>
<reference evidence="2" key="1">
    <citation type="journal article" date="2022" name="Mol. Ecol. Resour.">
        <title>The genomes of chicory, endive, great burdock and yacon provide insights into Asteraceae palaeo-polyploidization history and plant inulin production.</title>
        <authorList>
            <person name="Fan W."/>
            <person name="Wang S."/>
            <person name="Wang H."/>
            <person name="Wang A."/>
            <person name="Jiang F."/>
            <person name="Liu H."/>
            <person name="Zhao H."/>
            <person name="Xu D."/>
            <person name="Zhang Y."/>
        </authorList>
    </citation>
    <scope>NUCLEOTIDE SEQUENCE [LARGE SCALE GENOMIC DNA]</scope>
    <source>
        <strain evidence="2">cv. Yunnan</strain>
    </source>
</reference>